<keyword evidence="2" id="KW-1185">Reference proteome</keyword>
<sequence>MTNLSRDSARINFNTKPDHLIHKTFASMPQSTQFVTNANPSVELKPSSPCKRWHFPQQCLFEPHRCKQCRKAGLKESYCPQASFSTPESSANNIRWTNQGKKSANYKPKSKYLRSNGLLIAFYIGSRLNQKYVNLEIIWNQFRL</sequence>
<proteinExistence type="predicted"/>
<evidence type="ECO:0000313" key="1">
    <source>
        <dbReference type="EMBL" id="VUZ50569.1"/>
    </source>
</evidence>
<gene>
    <name evidence="1" type="ORF">WMSIL1_LOCUS9462</name>
</gene>
<dbReference type="EMBL" id="CABIJS010000377">
    <property type="protein sequence ID" value="VUZ50569.1"/>
    <property type="molecule type" value="Genomic_DNA"/>
</dbReference>
<accession>A0A564YU84</accession>
<dbReference type="Proteomes" id="UP000321570">
    <property type="component" value="Unassembled WGS sequence"/>
</dbReference>
<protein>
    <submittedName>
        <fullName evidence="1">Uncharacterized protein</fullName>
    </submittedName>
</protein>
<evidence type="ECO:0000313" key="2">
    <source>
        <dbReference type="Proteomes" id="UP000321570"/>
    </source>
</evidence>
<reference evidence="1 2" key="1">
    <citation type="submission" date="2019-07" db="EMBL/GenBank/DDBJ databases">
        <authorList>
            <person name="Jastrzebski P J."/>
            <person name="Paukszto L."/>
            <person name="Jastrzebski P J."/>
        </authorList>
    </citation>
    <scope>NUCLEOTIDE SEQUENCE [LARGE SCALE GENOMIC DNA]</scope>
    <source>
        <strain evidence="1 2">WMS-il1</strain>
    </source>
</reference>
<dbReference type="AlphaFoldDB" id="A0A564YU84"/>
<organism evidence="1 2">
    <name type="scientific">Hymenolepis diminuta</name>
    <name type="common">Rat tapeworm</name>
    <dbReference type="NCBI Taxonomy" id="6216"/>
    <lineage>
        <taxon>Eukaryota</taxon>
        <taxon>Metazoa</taxon>
        <taxon>Spiralia</taxon>
        <taxon>Lophotrochozoa</taxon>
        <taxon>Platyhelminthes</taxon>
        <taxon>Cestoda</taxon>
        <taxon>Eucestoda</taxon>
        <taxon>Cyclophyllidea</taxon>
        <taxon>Hymenolepididae</taxon>
        <taxon>Hymenolepis</taxon>
    </lineage>
</organism>
<name>A0A564YU84_HYMDI</name>